<comment type="catalytic activity">
    <reaction evidence="1">
        <text>ATP + protein L-histidine = ADP + protein N-phospho-L-histidine.</text>
        <dbReference type="EC" id="2.7.13.3"/>
    </reaction>
</comment>
<dbReference type="InterPro" id="IPR029016">
    <property type="entry name" value="GAF-like_dom_sf"/>
</dbReference>
<dbReference type="EC" id="2.7.13.3" evidence="2"/>
<dbReference type="InterPro" id="IPR001610">
    <property type="entry name" value="PAC"/>
</dbReference>
<protein>
    <recommendedName>
        <fullName evidence="2">histidine kinase</fullName>
        <ecNumber evidence="2">2.7.13.3</ecNumber>
    </recommendedName>
</protein>
<evidence type="ECO:0000313" key="11">
    <source>
        <dbReference type="Proteomes" id="UP000317557"/>
    </source>
</evidence>
<proteinExistence type="predicted"/>
<dbReference type="InterPro" id="IPR036097">
    <property type="entry name" value="HisK_dim/P_sf"/>
</dbReference>
<keyword evidence="3" id="KW-0597">Phosphoprotein</keyword>
<dbReference type="SMART" id="SM00086">
    <property type="entry name" value="PAC"/>
    <property type="match status" value="11"/>
</dbReference>
<dbReference type="PROSITE" id="PS50109">
    <property type="entry name" value="HIS_KIN"/>
    <property type="match status" value="1"/>
</dbReference>
<dbReference type="Pfam" id="PF02518">
    <property type="entry name" value="HATPase_c"/>
    <property type="match status" value="1"/>
</dbReference>
<feature type="domain" description="PAS" evidence="8">
    <location>
        <begin position="1451"/>
        <end position="1521"/>
    </location>
</feature>
<feature type="domain" description="Histidine kinase" evidence="7">
    <location>
        <begin position="1967"/>
        <end position="2181"/>
    </location>
</feature>
<feature type="coiled-coil region" evidence="6">
    <location>
        <begin position="1933"/>
        <end position="1964"/>
    </location>
</feature>
<dbReference type="SMART" id="SM00388">
    <property type="entry name" value="HisKA"/>
    <property type="match status" value="1"/>
</dbReference>
<dbReference type="SUPFAM" id="SSF55874">
    <property type="entry name" value="ATPase domain of HSP90 chaperone/DNA topoisomerase II/histidine kinase"/>
    <property type="match status" value="1"/>
</dbReference>
<feature type="domain" description="PAS" evidence="8">
    <location>
        <begin position="790"/>
        <end position="831"/>
    </location>
</feature>
<feature type="domain" description="PAS" evidence="8">
    <location>
        <begin position="1813"/>
        <end position="1885"/>
    </location>
</feature>
<evidence type="ECO:0000256" key="2">
    <source>
        <dbReference type="ARBA" id="ARBA00012438"/>
    </source>
</evidence>
<dbReference type="InterPro" id="IPR004358">
    <property type="entry name" value="Sig_transdc_His_kin-like_C"/>
</dbReference>
<dbReference type="InterPro" id="IPR035965">
    <property type="entry name" value="PAS-like_dom_sf"/>
</dbReference>
<dbReference type="Pfam" id="PF13426">
    <property type="entry name" value="PAS_9"/>
    <property type="match status" value="1"/>
</dbReference>
<evidence type="ECO:0000259" key="9">
    <source>
        <dbReference type="PROSITE" id="PS50113"/>
    </source>
</evidence>
<dbReference type="Pfam" id="PF00512">
    <property type="entry name" value="HisKA"/>
    <property type="match status" value="1"/>
</dbReference>
<dbReference type="InterPro" id="IPR013655">
    <property type="entry name" value="PAS_fold_3"/>
</dbReference>
<feature type="domain" description="PAC" evidence="9">
    <location>
        <begin position="108"/>
        <end position="162"/>
    </location>
</feature>
<dbReference type="SUPFAM" id="SSF55781">
    <property type="entry name" value="GAF domain-like"/>
    <property type="match status" value="1"/>
</dbReference>
<dbReference type="SMART" id="SM00387">
    <property type="entry name" value="HATPase_c"/>
    <property type="match status" value="1"/>
</dbReference>
<dbReference type="InterPro" id="IPR000700">
    <property type="entry name" value="PAS-assoc_C"/>
</dbReference>
<dbReference type="FunFam" id="3.30.565.10:FF:000006">
    <property type="entry name" value="Sensor histidine kinase WalK"/>
    <property type="match status" value="1"/>
</dbReference>
<dbReference type="InterPro" id="IPR036890">
    <property type="entry name" value="HATPase_C_sf"/>
</dbReference>
<dbReference type="CDD" id="cd00130">
    <property type="entry name" value="PAS"/>
    <property type="match status" value="10"/>
</dbReference>
<dbReference type="Gene3D" id="2.10.70.100">
    <property type="match status" value="3"/>
</dbReference>
<dbReference type="InterPro" id="IPR052162">
    <property type="entry name" value="Sensor_kinase/Photoreceptor"/>
</dbReference>
<feature type="domain" description="PAC" evidence="9">
    <location>
        <begin position="606"/>
        <end position="657"/>
    </location>
</feature>
<accession>A0A521AMB3</accession>
<gene>
    <name evidence="10" type="ORF">SAMN06265219_101235</name>
</gene>
<feature type="domain" description="PAC" evidence="9">
    <location>
        <begin position="864"/>
        <end position="915"/>
    </location>
</feature>
<dbReference type="GO" id="GO:0000155">
    <property type="term" value="F:phosphorelay sensor kinase activity"/>
    <property type="evidence" value="ECO:0007669"/>
    <property type="project" value="InterPro"/>
</dbReference>
<feature type="domain" description="PAS" evidence="8">
    <location>
        <begin position="283"/>
        <end position="353"/>
    </location>
</feature>
<feature type="domain" description="PAC" evidence="9">
    <location>
        <begin position="1399"/>
        <end position="1450"/>
    </location>
</feature>
<dbReference type="Proteomes" id="UP000317557">
    <property type="component" value="Unassembled WGS sequence"/>
</dbReference>
<evidence type="ECO:0000259" key="8">
    <source>
        <dbReference type="PROSITE" id="PS50112"/>
    </source>
</evidence>
<feature type="domain" description="PAS" evidence="8">
    <location>
        <begin position="1207"/>
        <end position="1277"/>
    </location>
</feature>
<feature type="domain" description="PAC" evidence="9">
    <location>
        <begin position="993"/>
        <end position="1045"/>
    </location>
</feature>
<keyword evidence="5" id="KW-0418">Kinase</keyword>
<organism evidence="10 11">
    <name type="scientific">Gracilimonas mengyeensis</name>
    <dbReference type="NCBI Taxonomy" id="1302730"/>
    <lineage>
        <taxon>Bacteria</taxon>
        <taxon>Pseudomonadati</taxon>
        <taxon>Balneolota</taxon>
        <taxon>Balneolia</taxon>
        <taxon>Balneolales</taxon>
        <taxon>Balneolaceae</taxon>
        <taxon>Gracilimonas</taxon>
    </lineage>
</organism>
<dbReference type="InterPro" id="IPR000014">
    <property type="entry name" value="PAS"/>
</dbReference>
<dbReference type="Gene3D" id="3.30.450.20">
    <property type="entry name" value="PAS domain"/>
    <property type="match status" value="13"/>
</dbReference>
<keyword evidence="4" id="KW-0808">Transferase</keyword>
<keyword evidence="11" id="KW-1185">Reference proteome</keyword>
<feature type="domain" description="PAS" evidence="8">
    <location>
        <begin position="1696"/>
        <end position="1748"/>
    </location>
</feature>
<dbReference type="SMART" id="SM00091">
    <property type="entry name" value="PAS"/>
    <property type="match status" value="12"/>
</dbReference>
<dbReference type="Gene3D" id="3.30.450.40">
    <property type="match status" value="1"/>
</dbReference>
<name>A0A521AMB3_9BACT</name>
<feature type="domain" description="PAC" evidence="9">
    <location>
        <begin position="1643"/>
        <end position="1695"/>
    </location>
</feature>
<evidence type="ECO:0000313" key="10">
    <source>
        <dbReference type="EMBL" id="SMO35943.1"/>
    </source>
</evidence>
<evidence type="ECO:0000256" key="5">
    <source>
        <dbReference type="ARBA" id="ARBA00022777"/>
    </source>
</evidence>
<dbReference type="InterPro" id="IPR013767">
    <property type="entry name" value="PAS_fold"/>
</dbReference>
<evidence type="ECO:0000256" key="6">
    <source>
        <dbReference type="SAM" id="Coils"/>
    </source>
</evidence>
<evidence type="ECO:0000256" key="4">
    <source>
        <dbReference type="ARBA" id="ARBA00022679"/>
    </source>
</evidence>
<dbReference type="Pfam" id="PF00989">
    <property type="entry name" value="PAS"/>
    <property type="match status" value="1"/>
</dbReference>
<dbReference type="PRINTS" id="PR00344">
    <property type="entry name" value="BCTRLSENSOR"/>
</dbReference>
<evidence type="ECO:0000259" key="7">
    <source>
        <dbReference type="PROSITE" id="PS50109"/>
    </source>
</evidence>
<dbReference type="InterPro" id="IPR005467">
    <property type="entry name" value="His_kinase_dom"/>
</dbReference>
<dbReference type="InterPro" id="IPR003661">
    <property type="entry name" value="HisK_dim/P_dom"/>
</dbReference>
<dbReference type="InterPro" id="IPR013656">
    <property type="entry name" value="PAS_4"/>
</dbReference>
<dbReference type="Gene3D" id="3.30.565.10">
    <property type="entry name" value="Histidine kinase-like ATPase, C-terminal domain"/>
    <property type="match status" value="1"/>
</dbReference>
<dbReference type="Pfam" id="PF08447">
    <property type="entry name" value="PAS_3"/>
    <property type="match status" value="6"/>
</dbReference>
<dbReference type="EMBL" id="FXTP01000001">
    <property type="protein sequence ID" value="SMO35943.1"/>
    <property type="molecule type" value="Genomic_DNA"/>
</dbReference>
<dbReference type="PROSITE" id="PS50112">
    <property type="entry name" value="PAS"/>
    <property type="match status" value="7"/>
</dbReference>
<feature type="domain" description="PAS" evidence="8">
    <location>
        <begin position="410"/>
        <end position="471"/>
    </location>
</feature>
<dbReference type="PROSITE" id="PS50113">
    <property type="entry name" value="PAC"/>
    <property type="match status" value="8"/>
</dbReference>
<dbReference type="GO" id="GO:0006355">
    <property type="term" value="P:regulation of DNA-templated transcription"/>
    <property type="evidence" value="ECO:0007669"/>
    <property type="project" value="InterPro"/>
</dbReference>
<dbReference type="InterPro" id="IPR003018">
    <property type="entry name" value="GAF"/>
</dbReference>
<dbReference type="Gene3D" id="1.10.287.130">
    <property type="match status" value="1"/>
</dbReference>
<dbReference type="SUPFAM" id="SSF47384">
    <property type="entry name" value="Homodimeric domain of signal transducing histidine kinase"/>
    <property type="match status" value="1"/>
</dbReference>
<keyword evidence="6" id="KW-0175">Coiled coil</keyword>
<feature type="domain" description="PAC" evidence="9">
    <location>
        <begin position="486"/>
        <end position="537"/>
    </location>
</feature>
<dbReference type="NCBIfam" id="TIGR00229">
    <property type="entry name" value="sensory_box"/>
    <property type="match status" value="9"/>
</dbReference>
<dbReference type="SUPFAM" id="SSF55785">
    <property type="entry name" value="PYP-like sensor domain (PAS domain)"/>
    <property type="match status" value="13"/>
</dbReference>
<reference evidence="10 11" key="1">
    <citation type="submission" date="2017-05" db="EMBL/GenBank/DDBJ databases">
        <authorList>
            <person name="Varghese N."/>
            <person name="Submissions S."/>
        </authorList>
    </citation>
    <scope>NUCLEOTIDE SEQUENCE [LARGE SCALE GENOMIC DNA]</scope>
    <source>
        <strain evidence="10 11">DSM 21985</strain>
    </source>
</reference>
<dbReference type="PANTHER" id="PTHR43304">
    <property type="entry name" value="PHYTOCHROME-LIKE PROTEIN CPH1"/>
    <property type="match status" value="1"/>
</dbReference>
<dbReference type="CDD" id="cd00082">
    <property type="entry name" value="HisKA"/>
    <property type="match status" value="1"/>
</dbReference>
<dbReference type="PANTHER" id="PTHR43304:SF1">
    <property type="entry name" value="PAC DOMAIN-CONTAINING PROTEIN"/>
    <property type="match status" value="1"/>
</dbReference>
<dbReference type="Pfam" id="PF13185">
    <property type="entry name" value="GAF_2"/>
    <property type="match status" value="1"/>
</dbReference>
<dbReference type="InterPro" id="IPR003594">
    <property type="entry name" value="HATPase_dom"/>
</dbReference>
<evidence type="ECO:0000256" key="1">
    <source>
        <dbReference type="ARBA" id="ARBA00000085"/>
    </source>
</evidence>
<feature type="domain" description="PAC" evidence="9">
    <location>
        <begin position="1890"/>
        <end position="1942"/>
    </location>
</feature>
<dbReference type="Pfam" id="PF08448">
    <property type="entry name" value="PAS_4"/>
    <property type="match status" value="3"/>
</dbReference>
<sequence length="2187" mass="254268">MVGSNKLSFQGRNLFRYNDMDNQDTIIKIFKASPTPTLILRADDPDFTILEVNKAALDILDQQENVLLGQPLFEAFPPNQIDIRGDGTSELLKSFRKVLQKKITDRITSLRYDLVKRDQDFDERYWEVINTPVCNDSGGVDYIINTIHDITDNKISEREANLMLNSAEDSFVLINRDLNILNFNEAYAEKCQDIFDKRPRKSTSIIEFALPDRVEKVHDILDQVFDGEVIKADLSMTNTNGQNRYFYTTYRPAFNENGNIYGALVSIYEKTDELYYKAQLEESEARYRALVETGNDVLFILQPDGSPSYVSPSLKKVLGYEVDEAMNLDVEAVVHPDDIHIIYSELEKCLQQPGMPMEVTPARMQHKDGSWHWFEGTITNMLHDPNVGGIVDNFREITDRVKAEKRIKKTKEKYQSLVQTIDGVIWEADATSFTFTYVSPQVQRILGYSPAEWQGSSEFWQNKIHPQDREEAVGFCKSQTQEGINHTFEYRMQRADGEYIWIRDVVTVIKEDGQPVHLRGLMIDITPEKELEQKLEQAYKLAKIGNWELNVEKQKLYWSTFVKEVHEVAPDYEPDLESALGFYKEGWSQEKITEAIEKTINEGSSFDLELEIVTAKGNEKWIRAVGEAEFQDGECKRVYGSTQDITEIKNVEQELKQSHSNFLERVKEQRCLYEISNIEEQELSIDQLLEKASHIIPQGFKYNELSECCIKWDNQKYQTKNFEDSRYKLAESGKRLSDKFLTVEIIYRDVDDNLTEHPFLAEEKELLQAIALQLSQKIDQIQKREKLKKTEEKYRNVVEHSSNMFYQHDTDGLLTYVSAQSMEFLGYSPDDAKLKWTEFITDHPLNKKGEALTHKAIKTGEIQPAYELQLRKADGEIIWVEVNEAPLKKNGEVVGIVGALTNITERKRYEEQLKESLERYNYVSKASMDAIYEWDIKKDHVQWGDGFEALFGHTQKEDPFPLKEWEKLVYPDDLEEVQRDLSYTLRDASMNKWSYEYRFKKADGSYAHVVEHGYIIRDEDGQPTRMIGALRDISEKKQAEIHTKLQQQVSQFFKEEKRLSPILGNLTEFLAEYEKFDTAEIWLTSTDEKVLHMISSYSVSMNGAEFLRNSREITTFKKGTGLPGMVWEAQELLVWDDIDNNQSFLRHEAADKAGLKSAAGFPLFHNGRLVGVLVLGSSRSSEAIRRKMMPYESLTDFLGAEIKRKQQEEEMLLLFESAPDILAITASDKRFVKVNPAFCDLLGYTEEELTSQNYENFVHPDDLQETQKEYSETISGERQANNYVNRWRTKNGEYRWISWSSSDVFGEDGFVFTYGRDVTEKTELEQLLNQAQKMAQIGAWEVDFEKEEVYWSPITREIHEVDEEYEPTLEEGILFYKEGESREAIQQALDQAIEKGTPWDVELQIVTALGNEKWIRVKGEAQIIDGDCVGLYGSFQDIHERKEAQLNMLEAHKERQRILERITEAFFAIDENWTVTYWNKQAEDITGISREEVLGNNLWDSFEDAKELKFFSEYERALEQQEAVHFEEYYPRLGKWFEANGYPSKEGLSVFFRDISERKQAAEELQASNKKLKTAQKIAKLGYWRVGMESGDIYWSEQAYEIWGMDPEQDEIDFETILERLYPGERELFLEQNTNAITNHDPVNMEHRLKMPDGSVKWLHILGNVVKPENSEEAILEGTVQDITEKKATEVKLQKAYEEKEIILESIGDGFFTLDQNWQVTYWNRAAEQLLKVPKQNILKENLWDIFESWIDQPSYTHFHRVMFERVNVHFEDYYEKEDKWYDINAYPSAKGISVFFKDITDRKKNEEKIRHINERFEKVTEATNDAIWDFNVVENSLFWGKGFETLFGYDLNEITPSLDFLLSRIHPDDRERIATKINQYMNDSKKSNWQEEYRFKRKDGSYAYTIDRANFIRNQQGNVIRVVGAMTDITSQKEYEAELKSLNNELEEHAKELAASNAELEQFAYVASHDLQEPLRMVTSFLTQLDKKYADKLDEKANQYIHFAVDGAQRMRQIILDLLNYSRLNNGDKQRSDVELNRLLIEVQSLERTHIDEKQAMIEVGELPKVSVNPGAIKQLFQNLINNALKYHKPDTTPKIIVSAEDAGLFWKISVKDNGIGIKEEFQDTIFQIFQRLHTRDEYSGTGIGLAISKKIVERHGGKIWVESEEGKGCNFLFTIPKKPNTNGQS</sequence>
<evidence type="ECO:0000256" key="3">
    <source>
        <dbReference type="ARBA" id="ARBA00022553"/>
    </source>
</evidence>